<keyword evidence="3" id="KW-1185">Reference proteome</keyword>
<reference evidence="3" key="1">
    <citation type="journal article" date="2019" name="Int. J. Syst. Evol. Microbiol.">
        <title>The Global Catalogue of Microorganisms (GCM) 10K type strain sequencing project: providing services to taxonomists for standard genome sequencing and annotation.</title>
        <authorList>
            <consortium name="The Broad Institute Genomics Platform"/>
            <consortium name="The Broad Institute Genome Sequencing Center for Infectious Disease"/>
            <person name="Wu L."/>
            <person name="Ma J."/>
        </authorList>
    </citation>
    <scope>NUCLEOTIDE SEQUENCE [LARGE SCALE GENOMIC DNA]</scope>
    <source>
        <strain evidence="3">CGMCC 4.7106</strain>
    </source>
</reference>
<gene>
    <name evidence="2" type="ORF">ACFSSA_07410</name>
</gene>
<accession>A0ABW5D6I3</accession>
<proteinExistence type="predicted"/>
<dbReference type="RefSeq" id="WP_386819771.1">
    <property type="nucleotide sequence ID" value="NZ_JBHUIT010000008.1"/>
</dbReference>
<name>A0ABW5D6I3_9BACT</name>
<dbReference type="EMBL" id="JBHUIT010000008">
    <property type="protein sequence ID" value="MFD2256497.1"/>
    <property type="molecule type" value="Genomic_DNA"/>
</dbReference>
<evidence type="ECO:0000313" key="3">
    <source>
        <dbReference type="Proteomes" id="UP001597375"/>
    </source>
</evidence>
<dbReference type="Pfam" id="PF10116">
    <property type="entry name" value="Host_attach"/>
    <property type="match status" value="1"/>
</dbReference>
<dbReference type="InterPro" id="IPR019291">
    <property type="entry name" value="Host_attachment_protein"/>
</dbReference>
<comment type="caution">
    <text evidence="2">The sequence shown here is derived from an EMBL/GenBank/DDBJ whole genome shotgun (WGS) entry which is preliminary data.</text>
</comment>
<dbReference type="Proteomes" id="UP001597375">
    <property type="component" value="Unassembled WGS sequence"/>
</dbReference>
<feature type="region of interest" description="Disordered" evidence="1">
    <location>
        <begin position="46"/>
        <end position="74"/>
    </location>
</feature>
<evidence type="ECO:0000256" key="1">
    <source>
        <dbReference type="SAM" id="MobiDB-lite"/>
    </source>
</evidence>
<sequence>MKNTENTYERLLILTDLGTVRVLNFRKAGDDPRERAHLVELSENELGPPRGAITTDGPGKFNRGSAAGNGEAMSHAETKLDVEVEKRAIAQVAKEICDVVAGLGCHSFVLAAPQEHLKRLEAEMNPTCREKLRDSVGADLSNTSLKDLEKRFL</sequence>
<protein>
    <submittedName>
        <fullName evidence="2">Host attachment protein</fullName>
    </submittedName>
</protein>
<evidence type="ECO:0000313" key="2">
    <source>
        <dbReference type="EMBL" id="MFD2256497.1"/>
    </source>
</evidence>
<organism evidence="2 3">
    <name type="scientific">Luteolibacter algae</name>
    <dbReference type="NCBI Taxonomy" id="454151"/>
    <lineage>
        <taxon>Bacteria</taxon>
        <taxon>Pseudomonadati</taxon>
        <taxon>Verrucomicrobiota</taxon>
        <taxon>Verrucomicrobiia</taxon>
        <taxon>Verrucomicrobiales</taxon>
        <taxon>Verrucomicrobiaceae</taxon>
        <taxon>Luteolibacter</taxon>
    </lineage>
</organism>